<feature type="domain" description="PH" evidence="6">
    <location>
        <begin position="1050"/>
        <end position="1146"/>
    </location>
</feature>
<feature type="domain" description="Calponin-homology (CH)" evidence="7">
    <location>
        <begin position="1248"/>
        <end position="1367"/>
    </location>
</feature>
<feature type="compositionally biased region" description="Polar residues" evidence="4">
    <location>
        <begin position="1013"/>
        <end position="1027"/>
    </location>
</feature>
<feature type="region of interest" description="Disordered" evidence="4">
    <location>
        <begin position="809"/>
        <end position="1028"/>
    </location>
</feature>
<dbReference type="Gene3D" id="2.30.29.30">
    <property type="entry name" value="Pleckstrin-homology domain (PH domain)/Phosphotyrosine-binding domain (PTB)"/>
    <property type="match status" value="1"/>
</dbReference>
<feature type="compositionally biased region" description="Polar residues" evidence="4">
    <location>
        <begin position="878"/>
        <end position="887"/>
    </location>
</feature>
<dbReference type="Pfam" id="PF00018">
    <property type="entry name" value="SH3_1"/>
    <property type="match status" value="1"/>
</dbReference>
<dbReference type="Gene3D" id="1.10.418.10">
    <property type="entry name" value="Calponin-like domain"/>
    <property type="match status" value="1"/>
</dbReference>
<feature type="region of interest" description="Disordered" evidence="4">
    <location>
        <begin position="100"/>
        <end position="132"/>
    </location>
</feature>
<feature type="region of interest" description="Disordered" evidence="4">
    <location>
        <begin position="434"/>
        <end position="541"/>
    </location>
</feature>
<dbReference type="GO" id="GO:0005085">
    <property type="term" value="F:guanyl-nucleotide exchange factor activity"/>
    <property type="evidence" value="ECO:0007669"/>
    <property type="project" value="UniProtKB-KW"/>
</dbReference>
<accession>G4TK39</accession>
<dbReference type="PANTHER" id="PTHR12844:SF42">
    <property type="entry name" value="CONNECTOR ENHANCER OF KSR PROTEIN CNK"/>
    <property type="match status" value="1"/>
</dbReference>
<feature type="region of interest" description="Disordered" evidence="4">
    <location>
        <begin position="662"/>
        <end position="690"/>
    </location>
</feature>
<feature type="region of interest" description="Disordered" evidence="4">
    <location>
        <begin position="555"/>
        <end position="580"/>
    </location>
</feature>
<dbReference type="EMBL" id="CAFZ01000130">
    <property type="protein sequence ID" value="CCA71682.1"/>
    <property type="molecule type" value="Genomic_DNA"/>
</dbReference>
<dbReference type="CDD" id="cd13316">
    <property type="entry name" value="PH_Boi"/>
    <property type="match status" value="1"/>
</dbReference>
<dbReference type="PROSITE" id="PS50021">
    <property type="entry name" value="CH"/>
    <property type="match status" value="1"/>
</dbReference>
<dbReference type="STRING" id="1109443.G4TK39"/>
<dbReference type="InterPro" id="IPR036028">
    <property type="entry name" value="SH3-like_dom_sf"/>
</dbReference>
<keyword evidence="10" id="KW-1185">Reference proteome</keyword>
<dbReference type="SMART" id="SM00454">
    <property type="entry name" value="SAM"/>
    <property type="match status" value="1"/>
</dbReference>
<dbReference type="SUPFAM" id="SSF47769">
    <property type="entry name" value="SAM/Pointed domain"/>
    <property type="match status" value="1"/>
</dbReference>
<dbReference type="Pfam" id="PF00169">
    <property type="entry name" value="PH"/>
    <property type="match status" value="1"/>
</dbReference>
<dbReference type="InterPro" id="IPR013761">
    <property type="entry name" value="SAM/pointed_sf"/>
</dbReference>
<dbReference type="PRINTS" id="PR00452">
    <property type="entry name" value="SH3DOMAIN"/>
</dbReference>
<reference evidence="9 10" key="1">
    <citation type="journal article" date="2011" name="PLoS Pathog.">
        <title>Endophytic Life Strategies Decoded by Genome and Transcriptome Analyses of the Mutualistic Root Symbiont Piriformospora indica.</title>
        <authorList>
            <person name="Zuccaro A."/>
            <person name="Lahrmann U."/>
            <person name="Guldener U."/>
            <person name="Langen G."/>
            <person name="Pfiffi S."/>
            <person name="Biedenkopf D."/>
            <person name="Wong P."/>
            <person name="Samans B."/>
            <person name="Grimm C."/>
            <person name="Basiewicz M."/>
            <person name="Murat C."/>
            <person name="Martin F."/>
            <person name="Kogel K.H."/>
        </authorList>
    </citation>
    <scope>NUCLEOTIDE SEQUENCE [LARGE SCALE GENOMIC DNA]</scope>
    <source>
        <strain evidence="9 10">DSM 11827</strain>
    </source>
</reference>
<dbReference type="InterPro" id="IPR001849">
    <property type="entry name" value="PH_domain"/>
</dbReference>
<dbReference type="InterPro" id="IPR036872">
    <property type="entry name" value="CH_dom_sf"/>
</dbReference>
<feature type="compositionally biased region" description="Basic and acidic residues" evidence="4">
    <location>
        <begin position="342"/>
        <end position="352"/>
    </location>
</feature>
<dbReference type="FunCoup" id="G4TK39">
    <property type="interactions" value="51"/>
</dbReference>
<name>G4TK39_SERID</name>
<sequence length="1390" mass="150143">MAIEYVYALHDFEPQNDDEIAFVAGERIEVLEKDDAYGDGWWTGRNLAGHTGIFPKDYTMPGPLIPDLRTPTGNTNFHGQAGTTNNQAAGYSTSSFHSAGYGSTLHPLTEEPESDTAQGAPMPNGSKSHGGGQVMAATMTDIQQAIDQFGANRSHSAMTDDNRSMSFASTRDDRTSIDDRSLRAYDDRSIRDSMYDEADITPGGTNRMTMNEDWHRDARRRLFEKVDQMDMARRLEEESDDAYDRHHHRPPVEAEFSDESEDEDGHHHHHHHSRDPQHHKLHHDDSIPSTLPSTFAPDASTTSLPRDDAGGDADVSNVSTAGVKRLTESPAKADSPTLAIHSEAEVETRREATPTPAPAPVTGSQDKRAITPVPEPKPAPVPVMDNTPPTKKASETSEKTPSQYLPNLAPTSPFSPLVNSPPLTATATNTIYPISSSSHPVEPAKSTPPKSTPPLSATPSYVSFLPSPTAATFSSAQNGTTHAPPSTSTNAPATVSTSAPTISPAPRTSSPAPKAIQSERISQEHGSTTAPSSAAEHSFVSTTPGTAASIISTAPSASLVPPPGAASQTSPKLKKPPPSEWSVDQVVEWLKSKGFDDGVCSKFIEHEITGDVLLEFDVNMLKEIDIVAFGKRMKIANAINELRRPPSFESSDAASLKPQSISQFSMGGAPSQMSSAPQSSTAQQFGASTSMPNIVPSHYQSLSQSTQGYNASISSGGLSAMNSPNIFGMLQSQQAQPYPNGNFSPNPYVTVTGDTAGPTASTSYDQQRIPNAGHVHARVDSDPGVNAVGEAARIAMSMSGMTLSDKAATVGHGASKGKGRPSSLALSPSDTALAQRGVVPVSEEEDDRTAMSDSDIRKRKKEILSIDSAASRDPPDTPNSRSDTPSRASGRPRSSLDTKPSDRLSFFSAISRNRKPAPRYSSDQSAELGSPNISQTEKQKVHSKLYLAGPTRPPRVGKAKEEREKEKREKEERERVKRESKERERAHEREMEHPAGPAGVLRKRTLSGDPRSNMLSSTNESPISPKTPSGAITLKPGEPVLPQLNSILGEADHSGFMLKKGERYSTWKSRFFFLKGPHLYYLRSKQETRMKGYINIRGYKIIADEATHPGRYGFRIIHDTQKPHFFSSEDQATVRDWMKALMKATIDRDFARPVVSSCNIPTIPLTVAQAMNPAPRPPSPKAIAAAQKARQADNSGLSSRDAKVLMGIAEGSAVLGAVPGPSAPQRPSREMRRPSIVNKSEGTKAGGSNSNAALIQWINSQLPDQTPLATDLSSSLSSGLILFRLAESIKYGRDYASARLRSPSPDDPIVPDHLFDNQEERIDGLMKLFDFLVDNDVKLSGISLADVRDARPDKIIALVRSMKQWYDRRETIAKNVGAGGPASMITWIQG</sequence>
<evidence type="ECO:0000313" key="9">
    <source>
        <dbReference type="EMBL" id="CCA71682.1"/>
    </source>
</evidence>
<dbReference type="CDD" id="cd09535">
    <property type="entry name" value="SAM_BOI-like_fungal"/>
    <property type="match status" value="1"/>
</dbReference>
<dbReference type="PANTHER" id="PTHR12844">
    <property type="entry name" value="CONNECTOR ENCHANCER OF KINASE SUPPRESSOR OF RAS"/>
    <property type="match status" value="1"/>
</dbReference>
<feature type="region of interest" description="Disordered" evidence="4">
    <location>
        <begin position="236"/>
        <end position="421"/>
    </location>
</feature>
<dbReference type="SUPFAM" id="SSF50729">
    <property type="entry name" value="PH domain-like"/>
    <property type="match status" value="1"/>
</dbReference>
<dbReference type="PROSITE" id="PS50003">
    <property type="entry name" value="PH_DOMAIN"/>
    <property type="match status" value="1"/>
</dbReference>
<feature type="region of interest" description="Disordered" evidence="4">
    <location>
        <begin position="1172"/>
        <end position="1198"/>
    </location>
</feature>
<dbReference type="Gene3D" id="2.30.30.40">
    <property type="entry name" value="SH3 Domains"/>
    <property type="match status" value="1"/>
</dbReference>
<dbReference type="PROSITE" id="PS50002">
    <property type="entry name" value="SH3"/>
    <property type="match status" value="1"/>
</dbReference>
<feature type="compositionally biased region" description="Polar residues" evidence="4">
    <location>
        <begin position="399"/>
        <end position="421"/>
    </location>
</feature>
<feature type="domain" description="SAM" evidence="8">
    <location>
        <begin position="581"/>
        <end position="645"/>
    </location>
</feature>
<dbReference type="HOGENOM" id="CLU_007858_0_0_1"/>
<dbReference type="CDD" id="cd00174">
    <property type="entry name" value="SH3"/>
    <property type="match status" value="1"/>
</dbReference>
<dbReference type="Pfam" id="PF00307">
    <property type="entry name" value="CH"/>
    <property type="match status" value="1"/>
</dbReference>
<feature type="compositionally biased region" description="Low complexity" evidence="4">
    <location>
        <begin position="669"/>
        <end position="684"/>
    </location>
</feature>
<dbReference type="InParanoid" id="G4TK39"/>
<feature type="compositionally biased region" description="Polar residues" evidence="4">
    <location>
        <begin position="469"/>
        <end position="511"/>
    </location>
</feature>
<dbReference type="SMART" id="SM00326">
    <property type="entry name" value="SH3"/>
    <property type="match status" value="1"/>
</dbReference>
<comment type="caution">
    <text evidence="9">The sequence shown here is derived from an EMBL/GenBank/DDBJ whole genome shotgun (WGS) entry which is preliminary data.</text>
</comment>
<feature type="compositionally biased region" description="Polar residues" evidence="4">
    <location>
        <begin position="287"/>
        <end position="304"/>
    </location>
</feature>
<feature type="region of interest" description="Disordered" evidence="4">
    <location>
        <begin position="1216"/>
        <end position="1248"/>
    </location>
</feature>
<dbReference type="InterPro" id="IPR001660">
    <property type="entry name" value="SAM"/>
</dbReference>
<feature type="compositionally biased region" description="Basic and acidic residues" evidence="4">
    <location>
        <begin position="958"/>
        <end position="993"/>
    </location>
</feature>
<dbReference type="OMA" id="RAMIPPI"/>
<dbReference type="Proteomes" id="UP000007148">
    <property type="component" value="Unassembled WGS sequence"/>
</dbReference>
<dbReference type="OrthoDB" id="73680at2759"/>
<dbReference type="eggNOG" id="ENOG502QPMX">
    <property type="taxonomic scope" value="Eukaryota"/>
</dbReference>
<dbReference type="SMART" id="SM00233">
    <property type="entry name" value="PH"/>
    <property type="match status" value="1"/>
</dbReference>
<dbReference type="InterPro" id="IPR011993">
    <property type="entry name" value="PH-like_dom_sf"/>
</dbReference>
<dbReference type="InterPro" id="IPR051566">
    <property type="entry name" value="CNKSR"/>
</dbReference>
<feature type="domain" description="SH3" evidence="5">
    <location>
        <begin position="1"/>
        <end position="64"/>
    </location>
</feature>
<evidence type="ECO:0000256" key="1">
    <source>
        <dbReference type="ARBA" id="ARBA00022443"/>
    </source>
</evidence>
<keyword evidence="2" id="KW-0344">Guanine-nucleotide releasing factor</keyword>
<dbReference type="Gene3D" id="1.10.150.50">
    <property type="entry name" value="Transcription Factor, Ets-1"/>
    <property type="match status" value="1"/>
</dbReference>
<dbReference type="SUPFAM" id="SSF47576">
    <property type="entry name" value="Calponin-homology domain, CH-domain"/>
    <property type="match status" value="1"/>
</dbReference>
<feature type="compositionally biased region" description="Basic and acidic residues" evidence="4">
    <location>
        <begin position="274"/>
        <end position="286"/>
    </location>
</feature>
<evidence type="ECO:0000256" key="3">
    <source>
        <dbReference type="PROSITE-ProRule" id="PRU00192"/>
    </source>
</evidence>
<dbReference type="InterPro" id="IPR001452">
    <property type="entry name" value="SH3_domain"/>
</dbReference>
<dbReference type="SUPFAM" id="SSF50044">
    <property type="entry name" value="SH3-domain"/>
    <property type="match status" value="1"/>
</dbReference>
<proteinExistence type="predicted"/>
<evidence type="ECO:0000256" key="2">
    <source>
        <dbReference type="ARBA" id="ARBA00022658"/>
    </source>
</evidence>
<dbReference type="InterPro" id="IPR001715">
    <property type="entry name" value="CH_dom"/>
</dbReference>
<feature type="compositionally biased region" description="Low complexity" evidence="4">
    <location>
        <begin position="443"/>
        <end position="460"/>
    </location>
</feature>
<protein>
    <submittedName>
        <fullName evidence="9">Related to BOI1-BEM1 protein-binding protein</fullName>
    </submittedName>
</protein>
<evidence type="ECO:0000259" key="8">
    <source>
        <dbReference type="PROSITE" id="PS50105"/>
    </source>
</evidence>
<gene>
    <name evidence="9" type="ORF">PIIN_05617</name>
</gene>
<keyword evidence="1 3" id="KW-0728">SH3 domain</keyword>
<evidence type="ECO:0000259" key="6">
    <source>
        <dbReference type="PROSITE" id="PS50003"/>
    </source>
</evidence>
<evidence type="ECO:0000256" key="4">
    <source>
        <dbReference type="SAM" id="MobiDB-lite"/>
    </source>
</evidence>
<dbReference type="Pfam" id="PF07647">
    <property type="entry name" value="SAM_2"/>
    <property type="match status" value="1"/>
</dbReference>
<evidence type="ECO:0000259" key="7">
    <source>
        <dbReference type="PROSITE" id="PS50021"/>
    </source>
</evidence>
<evidence type="ECO:0000259" key="5">
    <source>
        <dbReference type="PROSITE" id="PS50002"/>
    </source>
</evidence>
<feature type="compositionally biased region" description="Polar residues" evidence="4">
    <location>
        <begin position="921"/>
        <end position="936"/>
    </location>
</feature>
<dbReference type="PROSITE" id="PS50105">
    <property type="entry name" value="SAM_DOMAIN"/>
    <property type="match status" value="1"/>
</dbReference>
<evidence type="ECO:0000313" key="10">
    <source>
        <dbReference type="Proteomes" id="UP000007148"/>
    </source>
</evidence>
<organism evidence="9 10">
    <name type="scientific">Serendipita indica (strain DSM 11827)</name>
    <name type="common">Root endophyte fungus</name>
    <name type="synonym">Piriformospora indica</name>
    <dbReference type="NCBI Taxonomy" id="1109443"/>
    <lineage>
        <taxon>Eukaryota</taxon>
        <taxon>Fungi</taxon>
        <taxon>Dikarya</taxon>
        <taxon>Basidiomycota</taxon>
        <taxon>Agaricomycotina</taxon>
        <taxon>Agaricomycetes</taxon>
        <taxon>Sebacinales</taxon>
        <taxon>Serendipitaceae</taxon>
        <taxon>Serendipita</taxon>
    </lineage>
</organism>